<evidence type="ECO:0000313" key="3">
    <source>
        <dbReference type="EMBL" id="JAC81025.1"/>
    </source>
</evidence>
<feature type="region of interest" description="Disordered" evidence="1">
    <location>
        <begin position="1"/>
        <end position="32"/>
    </location>
</feature>
<name>A0A061SDU6_9CHLO</name>
<feature type="compositionally biased region" description="Basic and acidic residues" evidence="1">
    <location>
        <begin position="11"/>
        <end position="28"/>
    </location>
</feature>
<accession>A0A061SDU6</accession>
<feature type="compositionally biased region" description="Polar residues" evidence="1">
    <location>
        <begin position="1"/>
        <end position="10"/>
    </location>
</feature>
<protein>
    <submittedName>
        <fullName evidence="3">Uncharacterized protein</fullName>
    </submittedName>
</protein>
<dbReference type="AlphaFoldDB" id="A0A061SDU6"/>
<evidence type="ECO:0000256" key="1">
    <source>
        <dbReference type="SAM" id="MobiDB-lite"/>
    </source>
</evidence>
<dbReference type="EMBL" id="GBEZ01010878">
    <property type="protein sequence ID" value="JAC74849.1"/>
    <property type="molecule type" value="Transcribed_RNA"/>
</dbReference>
<proteinExistence type="predicted"/>
<evidence type="ECO:0000313" key="2">
    <source>
        <dbReference type="EMBL" id="JAC74849.1"/>
    </source>
</evidence>
<dbReference type="EMBL" id="GBEZ01004173">
    <property type="protein sequence ID" value="JAC81025.1"/>
    <property type="molecule type" value="Transcribed_RNA"/>
</dbReference>
<organism evidence="3">
    <name type="scientific">Tetraselmis sp. GSL018</name>
    <dbReference type="NCBI Taxonomy" id="582737"/>
    <lineage>
        <taxon>Eukaryota</taxon>
        <taxon>Viridiplantae</taxon>
        <taxon>Chlorophyta</taxon>
        <taxon>core chlorophytes</taxon>
        <taxon>Chlorodendrophyceae</taxon>
        <taxon>Chlorodendrales</taxon>
        <taxon>Chlorodendraceae</taxon>
        <taxon>Tetraselmis</taxon>
    </lineage>
</organism>
<gene>
    <name evidence="2" type="ORF">TSPGSL018_24826</name>
    <name evidence="3" type="ORF">TSPGSL018_8864</name>
</gene>
<reference evidence="3" key="1">
    <citation type="submission" date="2014-05" db="EMBL/GenBank/DDBJ databases">
        <title>The transcriptome of the halophilic microalga Tetraselmis sp. GSL018 isolated from the Great Salt Lake, Utah.</title>
        <authorList>
            <person name="Jinkerson R.E."/>
            <person name="D'Adamo S."/>
            <person name="Posewitz M.C."/>
        </authorList>
    </citation>
    <scope>NUCLEOTIDE SEQUENCE</scope>
    <source>
        <strain evidence="3">GSL018</strain>
    </source>
</reference>
<sequence length="44" mass="5026">MAETPVSQRDSVVDDMRPLLGSSKEHKALKNSRSQIENKNFFYA</sequence>